<dbReference type="Proteomes" id="UP000431684">
    <property type="component" value="Unassembled WGS sequence"/>
</dbReference>
<sequence>MQHDVTGILLRQCIATGVRFACLAIEKADAANTRQQSNAVLQQREMQCIGPTKIKMLDKQLATETTASILCTEKPWHQVRARICEQSWVVGLSHSAAFLPKKKPWFHMEARVF</sequence>
<dbReference type="RefSeq" id="WP_155708895.1">
    <property type="nucleotide sequence ID" value="NZ_BMWU01000009.1"/>
</dbReference>
<accession>A0A6I3XK77</accession>
<comment type="caution">
    <text evidence="1">The sequence shown here is derived from an EMBL/GenBank/DDBJ whole genome shotgun (WGS) entry which is preliminary data.</text>
</comment>
<evidence type="ECO:0000313" key="2">
    <source>
        <dbReference type="Proteomes" id="UP000431684"/>
    </source>
</evidence>
<evidence type="ECO:0000313" key="1">
    <source>
        <dbReference type="EMBL" id="MUI13028.1"/>
    </source>
</evidence>
<name>A0A6I3XK77_9BURK</name>
<dbReference type="AlphaFoldDB" id="A0A6I3XK77"/>
<reference evidence="1 2" key="1">
    <citation type="submission" date="2019-11" db="EMBL/GenBank/DDBJ databases">
        <title>Draft Genome Sequences of Six Type Strains of the Genus Massilia.</title>
        <authorList>
            <person name="Miess H."/>
            <person name="Frediansyah A."/>
            <person name="Goeker M."/>
            <person name="Gross H."/>
        </authorList>
    </citation>
    <scope>NUCLEOTIDE SEQUENCE [LARGE SCALE GENOMIC DNA]</scope>
    <source>
        <strain evidence="1 2">DSM 17513</strain>
    </source>
</reference>
<keyword evidence="2" id="KW-1185">Reference proteome</keyword>
<gene>
    <name evidence="1" type="ORF">GJV26_11230</name>
</gene>
<dbReference type="EMBL" id="WNWM01000002">
    <property type="protein sequence ID" value="MUI13028.1"/>
    <property type="molecule type" value="Genomic_DNA"/>
</dbReference>
<proteinExistence type="predicted"/>
<organism evidence="1 2">
    <name type="scientific">Pseudoduganella dura</name>
    <dbReference type="NCBI Taxonomy" id="321982"/>
    <lineage>
        <taxon>Bacteria</taxon>
        <taxon>Pseudomonadati</taxon>
        <taxon>Pseudomonadota</taxon>
        <taxon>Betaproteobacteria</taxon>
        <taxon>Burkholderiales</taxon>
        <taxon>Oxalobacteraceae</taxon>
        <taxon>Telluria group</taxon>
        <taxon>Pseudoduganella</taxon>
    </lineage>
</organism>
<protein>
    <submittedName>
        <fullName evidence="1">Uncharacterized protein</fullName>
    </submittedName>
</protein>